<name>A0A4Z0NRP2_9HYPH</name>
<dbReference type="Proteomes" id="UP000297535">
    <property type="component" value="Unassembled WGS sequence"/>
</dbReference>
<dbReference type="SUPFAM" id="SSF89447">
    <property type="entry name" value="AbrB/MazE/MraZ-like"/>
    <property type="match status" value="1"/>
</dbReference>
<protein>
    <submittedName>
        <fullName evidence="1">PbsX family transcriptional regulator</fullName>
    </submittedName>
</protein>
<organism evidence="1 2">
    <name type="scientific">Methylobacterium nonmethylotrophicum</name>
    <dbReference type="NCBI Taxonomy" id="1141884"/>
    <lineage>
        <taxon>Bacteria</taxon>
        <taxon>Pseudomonadati</taxon>
        <taxon>Pseudomonadota</taxon>
        <taxon>Alphaproteobacteria</taxon>
        <taxon>Hyphomicrobiales</taxon>
        <taxon>Methylobacteriaceae</taxon>
        <taxon>Methylobacterium</taxon>
    </lineage>
</organism>
<comment type="caution">
    <text evidence="1">The sequence shown here is derived from an EMBL/GenBank/DDBJ whole genome shotgun (WGS) entry which is preliminary data.</text>
</comment>
<dbReference type="EMBL" id="SRLB01000007">
    <property type="protein sequence ID" value="TGD99821.1"/>
    <property type="molecule type" value="Genomic_DNA"/>
</dbReference>
<keyword evidence="2" id="KW-1185">Reference proteome</keyword>
<reference evidence="1 2" key="1">
    <citation type="submission" date="2019-04" db="EMBL/GenBank/DDBJ databases">
        <authorList>
            <person name="Feng G."/>
            <person name="Zhu H."/>
        </authorList>
    </citation>
    <scope>NUCLEOTIDE SEQUENCE [LARGE SCALE GENOMIC DNA]</scope>
    <source>
        <strain evidence="1 2">6HR-1</strain>
    </source>
</reference>
<dbReference type="OrthoDB" id="8371244at2"/>
<proteinExistence type="predicted"/>
<dbReference type="InterPro" id="IPR037914">
    <property type="entry name" value="SpoVT-AbrB_sf"/>
</dbReference>
<evidence type="ECO:0000313" key="1">
    <source>
        <dbReference type="EMBL" id="TGD99821.1"/>
    </source>
</evidence>
<dbReference type="Gene3D" id="2.10.260.10">
    <property type="match status" value="1"/>
</dbReference>
<gene>
    <name evidence="1" type="ORF">EU555_11715</name>
</gene>
<dbReference type="RefSeq" id="WP_135414813.1">
    <property type="nucleotide sequence ID" value="NZ_SRLB01000007.1"/>
</dbReference>
<sequence length="92" mass="9574">MSVIAKVREQDGARVVTLPSELLESIGAGVATALALDVKDGAIVAVPIAEPARQRSRRYTLAELLVGAEHLPEIYEGIAGALDGDPVGRELG</sequence>
<evidence type="ECO:0000313" key="2">
    <source>
        <dbReference type="Proteomes" id="UP000297535"/>
    </source>
</evidence>
<accession>A0A4Z0NRP2</accession>
<dbReference type="AlphaFoldDB" id="A0A4Z0NRP2"/>